<name>A0A556TXV1_BAGYA</name>
<dbReference type="AlphaFoldDB" id="A0A556TXV1"/>
<protein>
    <submittedName>
        <fullName evidence="1">Uncharacterized protein</fullName>
    </submittedName>
</protein>
<proteinExistence type="predicted"/>
<dbReference type="Proteomes" id="UP000319801">
    <property type="component" value="Unassembled WGS sequence"/>
</dbReference>
<sequence>MRLLKWTGLRSAMEIPGMIGWKVETGKVRDLEHWRETKGELADEINLNYCGTSFSRGCISLTGPRLPRRTALLSSGTEM</sequence>
<keyword evidence="2" id="KW-1185">Reference proteome</keyword>
<evidence type="ECO:0000313" key="2">
    <source>
        <dbReference type="Proteomes" id="UP000319801"/>
    </source>
</evidence>
<gene>
    <name evidence="1" type="ORF">Baya_5897</name>
</gene>
<evidence type="ECO:0000313" key="1">
    <source>
        <dbReference type="EMBL" id="TSL16089.1"/>
    </source>
</evidence>
<accession>A0A556TXV1</accession>
<comment type="caution">
    <text evidence="1">The sequence shown here is derived from an EMBL/GenBank/DDBJ whole genome shotgun (WGS) entry which is preliminary data.</text>
</comment>
<dbReference type="EMBL" id="VCAZ01000027">
    <property type="protein sequence ID" value="TSL16089.1"/>
    <property type="molecule type" value="Genomic_DNA"/>
</dbReference>
<reference evidence="1 2" key="1">
    <citation type="journal article" date="2019" name="Genome Biol. Evol.">
        <title>Whole-Genome Sequencing of the Giant Devil Catfish, Bagarius yarrelli.</title>
        <authorList>
            <person name="Jiang W."/>
            <person name="Lv Y."/>
            <person name="Cheng L."/>
            <person name="Yang K."/>
            <person name="Chao B."/>
            <person name="Wang X."/>
            <person name="Li Y."/>
            <person name="Pan X."/>
            <person name="You X."/>
            <person name="Zhang Y."/>
            <person name="Yang J."/>
            <person name="Li J."/>
            <person name="Zhang X."/>
            <person name="Liu S."/>
            <person name="Sun C."/>
            <person name="Yang J."/>
            <person name="Shi Q."/>
        </authorList>
    </citation>
    <scope>NUCLEOTIDE SEQUENCE [LARGE SCALE GENOMIC DNA]</scope>
    <source>
        <strain evidence="1">JWS20170419001</strain>
        <tissue evidence="1">Muscle</tissue>
    </source>
</reference>
<organism evidence="1 2">
    <name type="scientific">Bagarius yarrelli</name>
    <name type="common">Goonch</name>
    <name type="synonym">Bagrus yarrelli</name>
    <dbReference type="NCBI Taxonomy" id="175774"/>
    <lineage>
        <taxon>Eukaryota</taxon>
        <taxon>Metazoa</taxon>
        <taxon>Chordata</taxon>
        <taxon>Craniata</taxon>
        <taxon>Vertebrata</taxon>
        <taxon>Euteleostomi</taxon>
        <taxon>Actinopterygii</taxon>
        <taxon>Neopterygii</taxon>
        <taxon>Teleostei</taxon>
        <taxon>Ostariophysi</taxon>
        <taxon>Siluriformes</taxon>
        <taxon>Sisoridae</taxon>
        <taxon>Sisorinae</taxon>
        <taxon>Bagarius</taxon>
    </lineage>
</organism>